<dbReference type="Proteomes" id="UP000252040">
    <property type="component" value="Unplaced"/>
</dbReference>
<reference evidence="8 9" key="1">
    <citation type="submission" date="2025-04" db="UniProtKB">
        <authorList>
            <consortium name="RefSeq"/>
        </authorList>
    </citation>
    <scope>IDENTIFICATION</scope>
    <source>
        <tissue evidence="8 9">Meat</tissue>
    </source>
</reference>
<protein>
    <submittedName>
        <fullName evidence="8 9">Small integral membrane protein 22</fullName>
    </submittedName>
</protein>
<dbReference type="RefSeq" id="XP_024615211.1">
    <property type="nucleotide sequence ID" value="XM_024759443.1"/>
</dbReference>
<dbReference type="RefSeq" id="XP_024615212.1">
    <property type="nucleotide sequence ID" value="XM_024759444.1"/>
</dbReference>
<dbReference type="GeneID" id="112409373"/>
<dbReference type="AlphaFoldDB" id="A0A341CK71"/>
<proteinExistence type="predicted"/>
<name>A0A341CK71_NEOAA</name>
<evidence type="ECO:0000313" key="9">
    <source>
        <dbReference type="RefSeq" id="XP_024615212.1"/>
    </source>
</evidence>
<evidence type="ECO:0000256" key="3">
    <source>
        <dbReference type="ARBA" id="ARBA00022989"/>
    </source>
</evidence>
<evidence type="ECO:0000256" key="1">
    <source>
        <dbReference type="ARBA" id="ARBA00004167"/>
    </source>
</evidence>
<sequence length="87" mass="9565">MALLTEDVEQELSATAQQVLGKLWSHQLFQSKWDTGAFIIFLVFLGVVALLLLVVCIHCCCCGCCQSHSSRSRKKHAGGFDNLALEP</sequence>
<dbReference type="Pfam" id="PF15831">
    <property type="entry name" value="SMIM5_18_22"/>
    <property type="match status" value="1"/>
</dbReference>
<keyword evidence="4 6" id="KW-0472">Membrane</keyword>
<evidence type="ECO:0000256" key="5">
    <source>
        <dbReference type="SAM" id="MobiDB-lite"/>
    </source>
</evidence>
<dbReference type="InterPro" id="IPR053081">
    <property type="entry name" value="SIM_Modulators"/>
</dbReference>
<dbReference type="KEGG" id="nasi:112409373"/>
<dbReference type="PANTHER" id="PTHR36982">
    <property type="entry name" value="CLCA DOMAIN-CONTAINING PROTEIN"/>
    <property type="match status" value="1"/>
</dbReference>
<keyword evidence="3 6" id="KW-1133">Transmembrane helix</keyword>
<evidence type="ECO:0000256" key="4">
    <source>
        <dbReference type="ARBA" id="ARBA00023136"/>
    </source>
</evidence>
<dbReference type="GO" id="GO:0016020">
    <property type="term" value="C:membrane"/>
    <property type="evidence" value="ECO:0007669"/>
    <property type="project" value="UniProtKB-SubCell"/>
</dbReference>
<evidence type="ECO:0000313" key="7">
    <source>
        <dbReference type="Proteomes" id="UP000252040"/>
    </source>
</evidence>
<evidence type="ECO:0000313" key="8">
    <source>
        <dbReference type="RefSeq" id="XP_024615211.1"/>
    </source>
</evidence>
<evidence type="ECO:0000256" key="2">
    <source>
        <dbReference type="ARBA" id="ARBA00022692"/>
    </source>
</evidence>
<comment type="subcellular location">
    <subcellularLocation>
        <location evidence="1">Membrane</location>
        <topology evidence="1">Single-pass membrane protein</topology>
    </subcellularLocation>
</comment>
<feature type="region of interest" description="Disordered" evidence="5">
    <location>
        <begin position="67"/>
        <end position="87"/>
    </location>
</feature>
<dbReference type="PANTHER" id="PTHR36982:SF3">
    <property type="entry name" value="SMALL INTEGRAL MEMBRANE PROTEIN 22"/>
    <property type="match status" value="1"/>
</dbReference>
<keyword evidence="7" id="KW-1185">Reference proteome</keyword>
<dbReference type="GO" id="GO:0042127">
    <property type="term" value="P:regulation of cell population proliferation"/>
    <property type="evidence" value="ECO:0007669"/>
    <property type="project" value="TreeGrafter"/>
</dbReference>
<organism evidence="7 8">
    <name type="scientific">Neophocaena asiaeorientalis asiaeorientalis</name>
    <name type="common">Yangtze finless porpoise</name>
    <name type="synonym">Neophocaena phocaenoides subsp. asiaeorientalis</name>
    <dbReference type="NCBI Taxonomy" id="1706337"/>
    <lineage>
        <taxon>Eukaryota</taxon>
        <taxon>Metazoa</taxon>
        <taxon>Chordata</taxon>
        <taxon>Craniata</taxon>
        <taxon>Vertebrata</taxon>
        <taxon>Euteleostomi</taxon>
        <taxon>Mammalia</taxon>
        <taxon>Eutheria</taxon>
        <taxon>Laurasiatheria</taxon>
        <taxon>Artiodactyla</taxon>
        <taxon>Whippomorpha</taxon>
        <taxon>Cetacea</taxon>
        <taxon>Odontoceti</taxon>
        <taxon>Phocoenidae</taxon>
        <taxon>Neophocaena</taxon>
    </lineage>
</organism>
<dbReference type="InterPro" id="IPR031671">
    <property type="entry name" value="SMIM5/18/22"/>
</dbReference>
<dbReference type="CDD" id="cd20255">
    <property type="entry name" value="CASIMO1_SMIM22"/>
    <property type="match status" value="1"/>
</dbReference>
<dbReference type="CTD" id="440335"/>
<feature type="transmembrane region" description="Helical" evidence="6">
    <location>
        <begin position="38"/>
        <end position="65"/>
    </location>
</feature>
<keyword evidence="2 6" id="KW-0812">Transmembrane</keyword>
<gene>
    <name evidence="8 9" type="primary">SMIM22</name>
</gene>
<evidence type="ECO:0000256" key="6">
    <source>
        <dbReference type="SAM" id="Phobius"/>
    </source>
</evidence>
<accession>A0A341CK71</accession>